<feature type="compositionally biased region" description="Polar residues" evidence="5">
    <location>
        <begin position="949"/>
        <end position="965"/>
    </location>
</feature>
<dbReference type="GO" id="GO:0005737">
    <property type="term" value="C:cytoplasm"/>
    <property type="evidence" value="ECO:0007669"/>
    <property type="project" value="UniProtKB-SubCell"/>
</dbReference>
<keyword evidence="8" id="KW-1185">Reference proteome</keyword>
<dbReference type="InterPro" id="IPR011990">
    <property type="entry name" value="TPR-like_helical_dom_sf"/>
</dbReference>
<feature type="compositionally biased region" description="Basic and acidic residues" evidence="5">
    <location>
        <begin position="930"/>
        <end position="945"/>
    </location>
</feature>
<keyword evidence="2" id="KW-0677">Repeat</keyword>
<comment type="function">
    <text evidence="1 4">Component of the cleavage factor IA (CFIA) complex, which is involved in the endonucleolytic cleavage during polyadenylation-dependent pre-mRNA 3'-end formation.</text>
</comment>
<evidence type="ECO:0000313" key="7">
    <source>
        <dbReference type="EMBL" id="KAF3763067.1"/>
    </source>
</evidence>
<dbReference type="GO" id="GO:0003729">
    <property type="term" value="F:mRNA binding"/>
    <property type="evidence" value="ECO:0007669"/>
    <property type="project" value="TreeGrafter"/>
</dbReference>
<feature type="compositionally biased region" description="Acidic residues" evidence="5">
    <location>
        <begin position="59"/>
        <end position="70"/>
    </location>
</feature>
<feature type="domain" description="Suppressor of forked" evidence="6">
    <location>
        <begin position="187"/>
        <end position="800"/>
    </location>
</feature>
<dbReference type="SUPFAM" id="SSF48452">
    <property type="entry name" value="TPR-like"/>
    <property type="match status" value="2"/>
</dbReference>
<evidence type="ECO:0000259" key="6">
    <source>
        <dbReference type="Pfam" id="PF05843"/>
    </source>
</evidence>
<dbReference type="Gene3D" id="1.25.40.1040">
    <property type="match status" value="1"/>
</dbReference>
<keyword evidence="4" id="KW-0963">Cytoplasm</keyword>
<proteinExistence type="predicted"/>
<dbReference type="RefSeq" id="XP_040774046.1">
    <property type="nucleotide sequence ID" value="XM_040919043.1"/>
</dbReference>
<dbReference type="SMART" id="SM00386">
    <property type="entry name" value="HAT"/>
    <property type="match status" value="5"/>
</dbReference>
<feature type="region of interest" description="Disordered" evidence="5">
    <location>
        <begin position="930"/>
        <end position="1074"/>
    </location>
</feature>
<dbReference type="GO" id="GO:0180010">
    <property type="term" value="P:co-transcriptional mRNA 3'-end processing, cleavage and polyadenylation pathway"/>
    <property type="evidence" value="ECO:0007669"/>
    <property type="project" value="UniProtKB-UniRule"/>
</dbReference>
<comment type="caution">
    <text evidence="7">The sequence shown here is derived from an EMBL/GenBank/DDBJ whole genome shotgun (WGS) entry which is preliminary data.</text>
</comment>
<dbReference type="PANTHER" id="PTHR19980">
    <property type="entry name" value="RNA CLEAVAGE STIMULATION FACTOR"/>
    <property type="match status" value="1"/>
</dbReference>
<keyword evidence="4" id="KW-0507">mRNA processing</keyword>
<keyword evidence="3 4" id="KW-0539">Nucleus</keyword>
<evidence type="ECO:0000256" key="3">
    <source>
        <dbReference type="ARBA" id="ARBA00023242"/>
    </source>
</evidence>
<feature type="region of interest" description="Disordered" evidence="5">
    <location>
        <begin position="576"/>
        <end position="599"/>
    </location>
</feature>
<dbReference type="GO" id="GO:0005634">
    <property type="term" value="C:nucleus"/>
    <property type="evidence" value="ECO:0007669"/>
    <property type="project" value="UniProtKB-SubCell"/>
</dbReference>
<feature type="compositionally biased region" description="Polar residues" evidence="5">
    <location>
        <begin position="124"/>
        <end position="134"/>
    </location>
</feature>
<dbReference type="GeneID" id="63836172"/>
<protein>
    <recommendedName>
        <fullName evidence="4">mRNA 3'-end-processing protein RNA14</fullName>
    </recommendedName>
</protein>
<evidence type="ECO:0000313" key="8">
    <source>
        <dbReference type="Proteomes" id="UP000803844"/>
    </source>
</evidence>
<reference evidence="7" key="1">
    <citation type="journal article" date="2020" name="Phytopathology">
        <title>Genome sequence of the chestnut blight fungus Cryphonectria parasitica EP155: A fundamental resource for an archetypical invasive plant pathogen.</title>
        <authorList>
            <person name="Crouch J.A."/>
            <person name="Dawe A."/>
            <person name="Aerts A."/>
            <person name="Barry K."/>
            <person name="Churchill A.C.L."/>
            <person name="Grimwood J."/>
            <person name="Hillman B."/>
            <person name="Milgroom M.G."/>
            <person name="Pangilinan J."/>
            <person name="Smith M."/>
            <person name="Salamov A."/>
            <person name="Schmutz J."/>
            <person name="Yadav J."/>
            <person name="Grigoriev I.V."/>
            <person name="Nuss D."/>
        </authorList>
    </citation>
    <scope>NUCLEOTIDE SEQUENCE</scope>
    <source>
        <strain evidence="7">EP155</strain>
    </source>
</reference>
<feature type="compositionally biased region" description="Polar residues" evidence="5">
    <location>
        <begin position="576"/>
        <end position="587"/>
    </location>
</feature>
<gene>
    <name evidence="7" type="ORF">M406DRAFT_292694</name>
</gene>
<feature type="region of interest" description="Disordered" evidence="5">
    <location>
        <begin position="820"/>
        <end position="882"/>
    </location>
</feature>
<feature type="compositionally biased region" description="Polar residues" evidence="5">
    <location>
        <begin position="26"/>
        <end position="57"/>
    </location>
</feature>
<feature type="compositionally biased region" description="Polar residues" evidence="5">
    <location>
        <begin position="822"/>
        <end position="848"/>
    </location>
</feature>
<dbReference type="OrthoDB" id="26282at2759"/>
<feature type="region of interest" description="Disordered" evidence="5">
    <location>
        <begin position="1"/>
        <end position="177"/>
    </location>
</feature>
<dbReference type="EMBL" id="MU032349">
    <property type="protein sequence ID" value="KAF3763067.1"/>
    <property type="molecule type" value="Genomic_DNA"/>
</dbReference>
<name>A0A9P5CMA7_CRYP1</name>
<sequence>MADEIVEEAPWAQDGDEYQVDGNTGVIHNSDNAQQDINNLSSSVALQTSGDSASPNDGASEDVGDYDPESVDLTPVPQQEQVQSRQSSLKPLPQPAAQPLPVPKKRKTAGGFLVGDSDSEDDNPTSNGLATQSGQDTQPLSQSSPPQTSVPVHDEAQEAVSNVPSASQANNAPAVSGGTIAAPLQDVVTTLEERIKQDPRAAMDSWLDLIAELRRRNDIDALRGVYERFLAVFPQSADIWTAYMEMELGMNNFGKAEELFKKTLTTIQNVNLLTVYLNYIRRRNDISDPSGRARDIITQSFEFVLSNDVIGVDKDSGPIWTEYIQFIKTGPGVVGDQDWESKKKMDLLRRVYQRAIAIPTRNLNTLWREYEQFENSIDRKLGRALVSQHSPSYMSAKSANMALDNMTRRLQRGNLPRLPPAPGFDGDEEYMDQVELWKKWIAWEKSDPLELKADEPNTLNCRILYVYRQALMALRFWPEMWVEAAEWCWENDIGGVESRDRGLDFLLEGIEANPENVLLALKHGDRVEGTYPVGEGDAAKVDRGNAVRAPYLKVLDTLYELIKKFKEEEKAAIDRINQNAQLESQAPTEEDDEDAYSGDAAAKDAAKQAQIKAIQQGYSVRTNGLSKTISYVWIALARAMRRIQGTGAPQVALGGLRNVFWEARQRGKLASDVYVAVALMEWKVYRDNAGAKIFERGAKLFPEDEYFMVEYLKFLHSRDDFTNARVVFENCVKRLTEKPNTTHKAKMIFSYFHKFESDYGDRSQIVKLEQRMAELFPDDPKLKTFAARFSSQNFDPIAARIIISPSQMRPKNILPSIEQRASVVNSPRPSVRQGNSPRPQFMPMTNSPKRPHPADDFEDLNPPRKIQRGESPLKGAAGRRLDQQRRVQAAPIARDITFLLGLLPPSSSYTMPRFKASEMVRLVSNTYVPEAKDWKGPDKGGRGDFSRLQVATHTRQASSDRSQYPYSRDSPITGRTQSPFDMSRGRIATAASTYQQSSLRPGSSSGYEQPLVSYRQDPPPPMAYPQAVPTPDANGAWPPPQPSMYGGPPPSDYTIPSPYGQAPPPQQPPYSRYY</sequence>
<dbReference type="InterPro" id="IPR045243">
    <property type="entry name" value="Rna14-like"/>
</dbReference>
<evidence type="ECO:0000256" key="5">
    <source>
        <dbReference type="SAM" id="MobiDB-lite"/>
    </source>
</evidence>
<feature type="compositionally biased region" description="Pro residues" evidence="5">
    <location>
        <begin position="1037"/>
        <end position="1051"/>
    </location>
</feature>
<dbReference type="PANTHER" id="PTHR19980:SF0">
    <property type="entry name" value="CLEAVAGE STIMULATION FACTOR SUBUNIT 3"/>
    <property type="match status" value="1"/>
</dbReference>
<dbReference type="AlphaFoldDB" id="A0A9P5CMA7"/>
<evidence type="ECO:0000256" key="4">
    <source>
        <dbReference type="RuleBase" id="RU369035"/>
    </source>
</evidence>
<organism evidence="7 8">
    <name type="scientific">Cryphonectria parasitica (strain ATCC 38755 / EP155)</name>
    <dbReference type="NCBI Taxonomy" id="660469"/>
    <lineage>
        <taxon>Eukaryota</taxon>
        <taxon>Fungi</taxon>
        <taxon>Dikarya</taxon>
        <taxon>Ascomycota</taxon>
        <taxon>Pezizomycotina</taxon>
        <taxon>Sordariomycetes</taxon>
        <taxon>Sordariomycetidae</taxon>
        <taxon>Diaporthales</taxon>
        <taxon>Cryphonectriaceae</taxon>
        <taxon>Cryphonectria-Endothia species complex</taxon>
        <taxon>Cryphonectria</taxon>
    </lineage>
</organism>
<feature type="compositionally biased region" description="Polar residues" evidence="5">
    <location>
        <begin position="159"/>
        <end position="173"/>
    </location>
</feature>
<dbReference type="Proteomes" id="UP000803844">
    <property type="component" value="Unassembled WGS sequence"/>
</dbReference>
<evidence type="ECO:0000256" key="2">
    <source>
        <dbReference type="ARBA" id="ARBA00022737"/>
    </source>
</evidence>
<dbReference type="InterPro" id="IPR003107">
    <property type="entry name" value="HAT"/>
</dbReference>
<feature type="compositionally biased region" description="Polar residues" evidence="5">
    <location>
        <begin position="990"/>
        <end position="1007"/>
    </location>
</feature>
<evidence type="ECO:0000256" key="1">
    <source>
        <dbReference type="ARBA" id="ARBA00002863"/>
    </source>
</evidence>
<feature type="compositionally biased region" description="Low complexity" evidence="5">
    <location>
        <begin position="135"/>
        <end position="151"/>
    </location>
</feature>
<feature type="compositionally biased region" description="Polar residues" evidence="5">
    <location>
        <begin position="76"/>
        <end position="88"/>
    </location>
</feature>
<feature type="compositionally biased region" description="Pro residues" evidence="5">
    <location>
        <begin position="92"/>
        <end position="102"/>
    </location>
</feature>
<dbReference type="Pfam" id="PF05843">
    <property type="entry name" value="Suf"/>
    <property type="match status" value="1"/>
</dbReference>
<comment type="subcellular location">
    <subcellularLocation>
        <location evidence="4">Nucleus</location>
    </subcellularLocation>
    <subcellularLocation>
        <location evidence="4">Cytoplasm</location>
    </subcellularLocation>
    <text evidence="4">Nucleus and/or cytoplasm.</text>
</comment>
<accession>A0A9P5CMA7</accession>
<dbReference type="InterPro" id="IPR008847">
    <property type="entry name" value="Suf"/>
</dbReference>